<dbReference type="Proteomes" id="UP001500908">
    <property type="component" value="Unassembled WGS sequence"/>
</dbReference>
<dbReference type="Gene3D" id="3.40.50.300">
    <property type="entry name" value="P-loop containing nucleotide triphosphate hydrolases"/>
    <property type="match status" value="1"/>
</dbReference>
<dbReference type="EMBL" id="BAABDD010000010">
    <property type="protein sequence ID" value="GAA3744666.1"/>
    <property type="molecule type" value="Genomic_DNA"/>
</dbReference>
<evidence type="ECO:0000313" key="2">
    <source>
        <dbReference type="EMBL" id="GAA3744666.1"/>
    </source>
</evidence>
<feature type="compositionally biased region" description="Low complexity" evidence="1">
    <location>
        <begin position="105"/>
        <end position="119"/>
    </location>
</feature>
<proteinExistence type="predicted"/>
<name>A0ABP7FNZ9_9ACTN</name>
<protein>
    <recommendedName>
        <fullName evidence="4">TraD/TraG TraM recognition site domain-containing protein</fullName>
    </recommendedName>
</protein>
<dbReference type="InterPro" id="IPR027417">
    <property type="entry name" value="P-loop_NTPase"/>
</dbReference>
<organism evidence="2 3">
    <name type="scientific">Salinactinospora qingdaonensis</name>
    <dbReference type="NCBI Taxonomy" id="702744"/>
    <lineage>
        <taxon>Bacteria</taxon>
        <taxon>Bacillati</taxon>
        <taxon>Actinomycetota</taxon>
        <taxon>Actinomycetes</taxon>
        <taxon>Streptosporangiales</taxon>
        <taxon>Nocardiopsidaceae</taxon>
        <taxon>Salinactinospora</taxon>
    </lineage>
</organism>
<evidence type="ECO:0000313" key="3">
    <source>
        <dbReference type="Proteomes" id="UP001500908"/>
    </source>
</evidence>
<feature type="region of interest" description="Disordered" evidence="1">
    <location>
        <begin position="105"/>
        <end position="131"/>
    </location>
</feature>
<dbReference type="CDD" id="cd01127">
    <property type="entry name" value="TrwB_TraG_TraD_VirD4"/>
    <property type="match status" value="1"/>
</dbReference>
<comment type="caution">
    <text evidence="2">The sequence shown here is derived from an EMBL/GenBank/DDBJ whole genome shotgun (WGS) entry which is preliminary data.</text>
</comment>
<gene>
    <name evidence="2" type="ORF">GCM10022402_25390</name>
</gene>
<reference evidence="3" key="1">
    <citation type="journal article" date="2019" name="Int. J. Syst. Evol. Microbiol.">
        <title>The Global Catalogue of Microorganisms (GCM) 10K type strain sequencing project: providing services to taxonomists for standard genome sequencing and annotation.</title>
        <authorList>
            <consortium name="The Broad Institute Genomics Platform"/>
            <consortium name="The Broad Institute Genome Sequencing Center for Infectious Disease"/>
            <person name="Wu L."/>
            <person name="Ma J."/>
        </authorList>
    </citation>
    <scope>NUCLEOTIDE SEQUENCE [LARGE SCALE GENOMIC DNA]</scope>
    <source>
        <strain evidence="3">JCM 17137</strain>
    </source>
</reference>
<sequence>MYLDEAHNFLTLPYGLGDMLAEARAYRAGLVLAHQDLAQLPRDPREAVSTNARSKVYFDVSPEDARGLARHVHPELGEHDLSHLARYQAAARLVANGALTPAFTLRTRPLPAPTPGRATAVRKTARTNQSS</sequence>
<dbReference type="SUPFAM" id="SSF52540">
    <property type="entry name" value="P-loop containing nucleoside triphosphate hydrolases"/>
    <property type="match status" value="1"/>
</dbReference>
<accession>A0ABP7FNZ9</accession>
<evidence type="ECO:0008006" key="4">
    <source>
        <dbReference type="Google" id="ProtNLM"/>
    </source>
</evidence>
<dbReference type="RefSeq" id="WP_344971246.1">
    <property type="nucleotide sequence ID" value="NZ_BAABDD010000010.1"/>
</dbReference>
<evidence type="ECO:0000256" key="1">
    <source>
        <dbReference type="SAM" id="MobiDB-lite"/>
    </source>
</evidence>
<keyword evidence="3" id="KW-1185">Reference proteome</keyword>